<organism evidence="16 17">
    <name type="scientific">Amborella trichopoda</name>
    <dbReference type="NCBI Taxonomy" id="13333"/>
    <lineage>
        <taxon>Eukaryota</taxon>
        <taxon>Viridiplantae</taxon>
        <taxon>Streptophyta</taxon>
        <taxon>Embryophyta</taxon>
        <taxon>Tracheophyta</taxon>
        <taxon>Spermatophyta</taxon>
        <taxon>Magnoliopsida</taxon>
        <taxon>Amborellales</taxon>
        <taxon>Amborellaceae</taxon>
        <taxon>Amborella</taxon>
    </lineage>
</organism>
<comment type="catalytic activity">
    <reaction evidence="1">
        <text>Catalyzes the rearrangement of -S-S- bonds in proteins.</text>
        <dbReference type="EC" id="5.3.4.1"/>
    </reaction>
</comment>
<dbReference type="FunFam" id="3.40.30.10:FF:000109">
    <property type="entry name" value="Protein disulfide-isomerase"/>
    <property type="match status" value="1"/>
</dbReference>
<dbReference type="GO" id="GO:0034976">
    <property type="term" value="P:response to endoplasmic reticulum stress"/>
    <property type="evidence" value="ECO:0000318"/>
    <property type="project" value="GO_Central"/>
</dbReference>
<dbReference type="GO" id="GO:0006457">
    <property type="term" value="P:protein folding"/>
    <property type="evidence" value="ECO:0000318"/>
    <property type="project" value="GO_Central"/>
</dbReference>
<evidence type="ECO:0000259" key="15">
    <source>
        <dbReference type="PROSITE" id="PS51352"/>
    </source>
</evidence>
<dbReference type="PROSITE" id="PS51352">
    <property type="entry name" value="THIOREDOXIN_2"/>
    <property type="match status" value="2"/>
</dbReference>
<feature type="disulfide bond" description="Redox-active" evidence="12">
    <location>
        <begin position="460"/>
        <end position="463"/>
    </location>
</feature>
<keyword evidence="9" id="KW-0325">Glycoprotein</keyword>
<gene>
    <name evidence="16" type="ORF">AMTR_s00175p00064090</name>
</gene>
<evidence type="ECO:0000313" key="16">
    <source>
        <dbReference type="EMBL" id="ERN15982.1"/>
    </source>
</evidence>
<dbReference type="InterPro" id="IPR036249">
    <property type="entry name" value="Thioredoxin-like_sf"/>
</dbReference>
<accession>U5D3J4</accession>
<dbReference type="Pfam" id="PF13848">
    <property type="entry name" value="Thioredoxin_6"/>
    <property type="match status" value="1"/>
</dbReference>
<dbReference type="Pfam" id="PF00085">
    <property type="entry name" value="Thioredoxin"/>
    <property type="match status" value="2"/>
</dbReference>
<dbReference type="FunFam" id="3.40.30.10:FF:000042">
    <property type="entry name" value="protein disulfide-isomerase A2"/>
    <property type="match status" value="1"/>
</dbReference>
<keyword evidence="10" id="KW-0413">Isomerase</keyword>
<keyword evidence="17" id="KW-1185">Reference proteome</keyword>
<feature type="region of interest" description="Disordered" evidence="13">
    <location>
        <begin position="547"/>
        <end position="573"/>
    </location>
</feature>
<evidence type="ECO:0000256" key="9">
    <source>
        <dbReference type="ARBA" id="ARBA00023180"/>
    </source>
</evidence>
<evidence type="ECO:0000256" key="13">
    <source>
        <dbReference type="SAM" id="MobiDB-lite"/>
    </source>
</evidence>
<sequence length="573" mass="63876">MATTPKLLLLLCLFALILSYVSSATSSNGSPKGTDDLDPEDFEFLEEDDEASVGQNLNEEQFDGEEHEGFGDFEGSESDHDHEHYSMPKVDERDVVVLREGNFSEFIGKNKFVLVEFYATWCGHCQALAPEYAAAATELKGMASLAKVDAIEDSDLAQKYEVQGFPTLYFFVDGVHKSYSGQRTKDAIVTWVKKKTGPGVSNLTTIKNAENVLETENKVVLAFLNHLVGPESDELTAASRLEDDVNFYQTTNEDIAKLFHLDPKTNRPALVLLKKEAEKLNVFDGQFTKSAIVDFVLANKLPPVITFTRENAPLIFENPIKTQIILFVTSKDYEKVLPIFQEAAKSFKGKLVFVHVDLDNEDDGKPIANYFGVTGENPQVIAFSGNTDEKKYRFDGEITGDKIKAFCDDLLGDKLKPFFKSDPIPETNDGDVKIVVGDNFDELVLDESKDVLLEIYAPWCGHCQALEPIYNKLGKHLRSIESLIIAKMDGTTNEHPRVKSDGYPTIIFFPAGNKSFDPITVDTERTVVAFYKFLKKHAAIPFKLQRPVTPTKPEAPAPAPVIEESSKDLKDEL</sequence>
<dbReference type="PANTHER" id="PTHR18929">
    <property type="entry name" value="PROTEIN DISULFIDE ISOMERASE"/>
    <property type="match status" value="1"/>
</dbReference>
<evidence type="ECO:0000256" key="5">
    <source>
        <dbReference type="ARBA" id="ARBA00022729"/>
    </source>
</evidence>
<keyword evidence="8 12" id="KW-1015">Disulfide bond</keyword>
<evidence type="ECO:0000313" key="17">
    <source>
        <dbReference type="Proteomes" id="UP000017836"/>
    </source>
</evidence>
<evidence type="ECO:0000256" key="7">
    <source>
        <dbReference type="ARBA" id="ARBA00022824"/>
    </source>
</evidence>
<dbReference type="InterPro" id="IPR013766">
    <property type="entry name" value="Thioredoxin_domain"/>
</dbReference>
<dbReference type="EMBL" id="KI392493">
    <property type="protein sequence ID" value="ERN15982.1"/>
    <property type="molecule type" value="Genomic_DNA"/>
</dbReference>
<dbReference type="AlphaFoldDB" id="U5D3J4"/>
<dbReference type="Gene3D" id="3.40.30.10">
    <property type="entry name" value="Glutaredoxin"/>
    <property type="match status" value="4"/>
</dbReference>
<dbReference type="GO" id="GO:0003756">
    <property type="term" value="F:protein disulfide isomerase activity"/>
    <property type="evidence" value="ECO:0000318"/>
    <property type="project" value="GO_Central"/>
</dbReference>
<dbReference type="InterPro" id="IPR017937">
    <property type="entry name" value="Thioredoxin_CS"/>
</dbReference>
<evidence type="ECO:0000256" key="8">
    <source>
        <dbReference type="ARBA" id="ARBA00023157"/>
    </source>
</evidence>
<feature type="compositionally biased region" description="Acidic residues" evidence="13">
    <location>
        <begin position="36"/>
        <end position="51"/>
    </location>
</feature>
<keyword evidence="6" id="KW-0677">Repeat</keyword>
<feature type="region of interest" description="Disordered" evidence="13">
    <location>
        <begin position="24"/>
        <end position="86"/>
    </location>
</feature>
<evidence type="ECO:0000256" key="4">
    <source>
        <dbReference type="ARBA" id="ARBA00012723"/>
    </source>
</evidence>
<proteinExistence type="inferred from homology"/>
<dbReference type="Gramene" id="ERN15982">
    <property type="protein sequence ID" value="ERN15982"/>
    <property type="gene ID" value="AMTR_s00175p00064090"/>
</dbReference>
<feature type="signal peptide" evidence="14">
    <location>
        <begin position="1"/>
        <end position="23"/>
    </location>
</feature>
<dbReference type="Proteomes" id="UP000017836">
    <property type="component" value="Unassembled WGS sequence"/>
</dbReference>
<keyword evidence="11 12" id="KW-0676">Redox-active center</keyword>
<dbReference type="SUPFAM" id="SSF52833">
    <property type="entry name" value="Thioredoxin-like"/>
    <property type="match status" value="4"/>
</dbReference>
<dbReference type="PROSITE" id="PS00194">
    <property type="entry name" value="THIOREDOXIN_1"/>
    <property type="match status" value="2"/>
</dbReference>
<keyword evidence="5 14" id="KW-0732">Signal</keyword>
<evidence type="ECO:0000256" key="11">
    <source>
        <dbReference type="ARBA" id="ARBA00023284"/>
    </source>
</evidence>
<comment type="subcellular location">
    <subcellularLocation>
        <location evidence="2">Endoplasmic reticulum lumen</location>
    </subcellularLocation>
</comment>
<dbReference type="NCBIfam" id="TIGR01130">
    <property type="entry name" value="ER_PDI_fam"/>
    <property type="match status" value="1"/>
</dbReference>
<feature type="compositionally biased region" description="Basic and acidic residues" evidence="13">
    <location>
        <begin position="564"/>
        <end position="573"/>
    </location>
</feature>
<feature type="disulfide bond" description="Redox-active" evidence="12">
    <location>
        <begin position="122"/>
        <end position="125"/>
    </location>
</feature>
<reference evidence="17" key="1">
    <citation type="journal article" date="2013" name="Science">
        <title>The Amborella genome and the evolution of flowering plants.</title>
        <authorList>
            <consortium name="Amborella Genome Project"/>
        </authorList>
    </citation>
    <scope>NUCLEOTIDE SEQUENCE [LARGE SCALE GENOMIC DNA]</scope>
</reference>
<dbReference type="HOGENOM" id="CLU_025879_7_0_1"/>
<evidence type="ECO:0000256" key="2">
    <source>
        <dbReference type="ARBA" id="ARBA00004319"/>
    </source>
</evidence>
<feature type="chain" id="PRO_5004658611" description="protein disulfide-isomerase" evidence="14">
    <location>
        <begin position="24"/>
        <end position="573"/>
    </location>
</feature>
<name>U5D3J4_AMBTC</name>
<dbReference type="CDD" id="cd02995">
    <property type="entry name" value="PDI_a_PDI_a'_C"/>
    <property type="match status" value="1"/>
</dbReference>
<dbReference type="OrthoDB" id="427280at2759"/>
<dbReference type="PRINTS" id="PR00421">
    <property type="entry name" value="THIOREDOXIN"/>
</dbReference>
<dbReference type="FunFam" id="3.40.30.10:FF:000134">
    <property type="entry name" value="Protein disulfide-isomerase"/>
    <property type="match status" value="1"/>
</dbReference>
<dbReference type="CDD" id="cd02982">
    <property type="entry name" value="PDI_b'_family"/>
    <property type="match status" value="1"/>
</dbReference>
<dbReference type="eggNOG" id="KOG0190">
    <property type="taxonomic scope" value="Eukaryota"/>
</dbReference>
<dbReference type="STRING" id="13333.U5D3J4"/>
<dbReference type="PANTHER" id="PTHR18929:SF246">
    <property type="entry name" value="PROTEIN DISULFIDE ISOMERASE-LIKE 1-4"/>
    <property type="match status" value="1"/>
</dbReference>
<dbReference type="KEGG" id="atr:18444278"/>
<protein>
    <recommendedName>
        <fullName evidence="4">protein disulfide-isomerase</fullName>
        <ecNumber evidence="4">5.3.4.1</ecNumber>
    </recommendedName>
</protein>
<dbReference type="OMA" id="FRSKHEP"/>
<feature type="compositionally biased region" description="Basic and acidic residues" evidence="13">
    <location>
        <begin position="77"/>
        <end position="86"/>
    </location>
</feature>
<evidence type="ECO:0000256" key="10">
    <source>
        <dbReference type="ARBA" id="ARBA00023235"/>
    </source>
</evidence>
<feature type="domain" description="Thioredoxin" evidence="15">
    <location>
        <begin position="409"/>
        <end position="539"/>
    </location>
</feature>
<dbReference type="GO" id="GO:0005788">
    <property type="term" value="C:endoplasmic reticulum lumen"/>
    <property type="evidence" value="ECO:0007669"/>
    <property type="project" value="UniProtKB-SubCell"/>
</dbReference>
<feature type="domain" description="Thioredoxin" evidence="15">
    <location>
        <begin position="76"/>
        <end position="197"/>
    </location>
</feature>
<dbReference type="InterPro" id="IPR005792">
    <property type="entry name" value="Prot_disulphide_isomerase"/>
</dbReference>
<dbReference type="FunFam" id="3.40.30.10:FF:000424">
    <property type="entry name" value="Predicted protein"/>
    <property type="match status" value="1"/>
</dbReference>
<evidence type="ECO:0000256" key="1">
    <source>
        <dbReference type="ARBA" id="ARBA00001182"/>
    </source>
</evidence>
<evidence type="ECO:0000256" key="14">
    <source>
        <dbReference type="SAM" id="SignalP"/>
    </source>
</evidence>
<dbReference type="GO" id="GO:0005783">
    <property type="term" value="C:endoplasmic reticulum"/>
    <property type="evidence" value="ECO:0000318"/>
    <property type="project" value="GO_Central"/>
</dbReference>
<evidence type="ECO:0000256" key="6">
    <source>
        <dbReference type="ARBA" id="ARBA00022737"/>
    </source>
</evidence>
<dbReference type="CDD" id="cd02981">
    <property type="entry name" value="PDI_b_family"/>
    <property type="match status" value="1"/>
</dbReference>
<evidence type="ECO:0000256" key="12">
    <source>
        <dbReference type="PIRSR" id="PIRSR605792-51"/>
    </source>
</evidence>
<dbReference type="EC" id="5.3.4.1" evidence="4"/>
<keyword evidence="7" id="KW-0256">Endoplasmic reticulum</keyword>
<evidence type="ECO:0000256" key="3">
    <source>
        <dbReference type="ARBA" id="ARBA00006347"/>
    </source>
</evidence>
<comment type="similarity">
    <text evidence="3">Belongs to the protein disulfide isomerase family.</text>
</comment>